<gene>
    <name evidence="1" type="ORF">L9F63_023847</name>
</gene>
<feature type="non-terminal residue" evidence="1">
    <location>
        <position position="246"/>
    </location>
</feature>
<comment type="caution">
    <text evidence="1">The sequence shown here is derived from an EMBL/GenBank/DDBJ whole genome shotgun (WGS) entry which is preliminary data.</text>
</comment>
<protein>
    <submittedName>
        <fullName evidence="1">Uncharacterized protein</fullName>
    </submittedName>
</protein>
<organism evidence="1 2">
    <name type="scientific">Diploptera punctata</name>
    <name type="common">Pacific beetle cockroach</name>
    <dbReference type="NCBI Taxonomy" id="6984"/>
    <lineage>
        <taxon>Eukaryota</taxon>
        <taxon>Metazoa</taxon>
        <taxon>Ecdysozoa</taxon>
        <taxon>Arthropoda</taxon>
        <taxon>Hexapoda</taxon>
        <taxon>Insecta</taxon>
        <taxon>Pterygota</taxon>
        <taxon>Neoptera</taxon>
        <taxon>Polyneoptera</taxon>
        <taxon>Dictyoptera</taxon>
        <taxon>Blattodea</taxon>
        <taxon>Blaberoidea</taxon>
        <taxon>Blaberidae</taxon>
        <taxon>Diplopterinae</taxon>
        <taxon>Diploptera</taxon>
    </lineage>
</organism>
<dbReference type="Proteomes" id="UP001233999">
    <property type="component" value="Unassembled WGS sequence"/>
</dbReference>
<dbReference type="EMBL" id="JASPKZ010008071">
    <property type="protein sequence ID" value="KAJ9580976.1"/>
    <property type="molecule type" value="Genomic_DNA"/>
</dbReference>
<keyword evidence="2" id="KW-1185">Reference proteome</keyword>
<reference evidence="1" key="2">
    <citation type="submission" date="2023-05" db="EMBL/GenBank/DDBJ databases">
        <authorList>
            <person name="Fouks B."/>
        </authorList>
    </citation>
    <scope>NUCLEOTIDE SEQUENCE</scope>
    <source>
        <strain evidence="1">Stay&amp;Tobe</strain>
        <tissue evidence="1">Testes</tissue>
    </source>
</reference>
<reference evidence="1" key="1">
    <citation type="journal article" date="2023" name="IScience">
        <title>Live-bearing cockroach genome reveals convergent evolutionary mechanisms linked to viviparity in insects and beyond.</title>
        <authorList>
            <person name="Fouks B."/>
            <person name="Harrison M.C."/>
            <person name="Mikhailova A.A."/>
            <person name="Marchal E."/>
            <person name="English S."/>
            <person name="Carruthers M."/>
            <person name="Jennings E.C."/>
            <person name="Chiamaka E.L."/>
            <person name="Frigard R.A."/>
            <person name="Pippel M."/>
            <person name="Attardo G.M."/>
            <person name="Benoit J.B."/>
            <person name="Bornberg-Bauer E."/>
            <person name="Tobe S.S."/>
        </authorList>
    </citation>
    <scope>NUCLEOTIDE SEQUENCE</scope>
    <source>
        <strain evidence="1">Stay&amp;Tobe</strain>
    </source>
</reference>
<evidence type="ECO:0000313" key="2">
    <source>
        <dbReference type="Proteomes" id="UP001233999"/>
    </source>
</evidence>
<name>A0AAD8E8M2_DIPPU</name>
<dbReference type="AlphaFoldDB" id="A0AAD8E8M2"/>
<sequence>MEIEPQEVKMEIKSEDEEQSVYVDIKYETILDSVETKLEVTSDPVKEEIENIDTKHESLIPENLWNRSAFCFIEIMPRRRSNLGRRTRGAEAVRRIIANQTEEERASANERNRQRMAQIRAGEAAEQRAVRLLDARLRARRSRYAASERRQRETKHQAQVQAQLSRSLSIMNSEVDIKQEVPLSETETEPQSVKVEIQLGVEDETDHVDKNSETFQAFEDIKLEITSDAVKNEIENIDIKDLRENL</sequence>
<evidence type="ECO:0000313" key="1">
    <source>
        <dbReference type="EMBL" id="KAJ9580976.1"/>
    </source>
</evidence>
<accession>A0AAD8E8M2</accession>
<proteinExistence type="predicted"/>